<dbReference type="AlphaFoldDB" id="A0A3N4GHL1"/>
<organism evidence="3 4">
    <name type="scientific">Gordonia oryzae</name>
    <dbReference type="NCBI Taxonomy" id="2487349"/>
    <lineage>
        <taxon>Bacteria</taxon>
        <taxon>Bacillati</taxon>
        <taxon>Actinomycetota</taxon>
        <taxon>Actinomycetes</taxon>
        <taxon>Mycobacteriales</taxon>
        <taxon>Gordoniaceae</taxon>
        <taxon>Gordonia</taxon>
    </lineage>
</organism>
<dbReference type="EMBL" id="RKMH01000011">
    <property type="protein sequence ID" value="RPA58611.1"/>
    <property type="molecule type" value="Genomic_DNA"/>
</dbReference>
<dbReference type="OrthoDB" id="4382291at2"/>
<gene>
    <name evidence="3" type="ORF">EF294_15760</name>
</gene>
<keyword evidence="4" id="KW-1185">Reference proteome</keyword>
<dbReference type="Proteomes" id="UP000267536">
    <property type="component" value="Unassembled WGS sequence"/>
</dbReference>
<evidence type="ECO:0000256" key="1">
    <source>
        <dbReference type="SAM" id="MobiDB-lite"/>
    </source>
</evidence>
<evidence type="ECO:0000259" key="2">
    <source>
        <dbReference type="Pfam" id="PF21722"/>
    </source>
</evidence>
<feature type="region of interest" description="Disordered" evidence="1">
    <location>
        <begin position="281"/>
        <end position="317"/>
    </location>
</feature>
<evidence type="ECO:0000313" key="4">
    <source>
        <dbReference type="Proteomes" id="UP000267536"/>
    </source>
</evidence>
<name>A0A3N4GHL1_9ACTN</name>
<dbReference type="RefSeq" id="WP_123931690.1">
    <property type="nucleotide sequence ID" value="NZ_JBPSDP010000011.1"/>
</dbReference>
<evidence type="ECO:0000313" key="3">
    <source>
        <dbReference type="EMBL" id="RPA58611.1"/>
    </source>
</evidence>
<dbReference type="Pfam" id="PF21722">
    <property type="entry name" value="Gly_rich_2"/>
    <property type="match status" value="1"/>
</dbReference>
<proteinExistence type="predicted"/>
<protein>
    <recommendedName>
        <fullName evidence="2">Glycine-rich domain-containing protein</fullName>
    </recommendedName>
</protein>
<feature type="domain" description="Glycine-rich" evidence="2">
    <location>
        <begin position="177"/>
        <end position="292"/>
    </location>
</feature>
<accession>A0A3N4GHL1</accession>
<comment type="caution">
    <text evidence="3">The sequence shown here is derived from an EMBL/GenBank/DDBJ whole genome shotgun (WGS) entry which is preliminary data.</text>
</comment>
<reference evidence="3 4" key="1">
    <citation type="submission" date="2018-11" db="EMBL/GenBank/DDBJ databases">
        <title>Draft genome sequence of Gordonia sp. RS15-1S isolated from rice stems.</title>
        <authorList>
            <person name="Muangham S."/>
        </authorList>
    </citation>
    <scope>NUCLEOTIDE SEQUENCE [LARGE SCALE GENOMIC DNA]</scope>
    <source>
        <strain evidence="3 4">RS15-1S</strain>
    </source>
</reference>
<dbReference type="InterPro" id="IPR049304">
    <property type="entry name" value="Gly_rich_dom"/>
</dbReference>
<sequence>MTWSPDGPTITALTRQGWTVDGPDPVAVESRRGWLWVPQAVGDDIGTVLDWGATAPRTGGREIVATTERGLVGVLALIGADRATPCDRGIILPRTAGQEIATARDVGRLGVQARETAAARDAGLVAVASSGADRPAAGDRGVSAALRLAGAEGGATTDVGVGGFSPQAAVTATYSTAATSTFTIPVWCTYLDVVLLGGGASGQTGSGANGQAGKGGQPGSWLSLTLHRGVDIPWTVRTLSVTVGAGGAQAANSDLAAPNPGTATTATINGTTYSAAGGTGTVSTQAGGAPGDHTRTGVTYSGGTGGASSGTAGTAPGGAGAGGNGGYFTTRTRGAAGALGRAWIRSYQ</sequence>